<dbReference type="InterPro" id="IPR001296">
    <property type="entry name" value="Glyco_trans_1"/>
</dbReference>
<evidence type="ECO:0000313" key="3">
    <source>
        <dbReference type="EMBL" id="MBD7943251.1"/>
    </source>
</evidence>
<dbReference type="InterPro" id="IPR028098">
    <property type="entry name" value="Glyco_trans_4-like_N"/>
</dbReference>
<dbReference type="PANTHER" id="PTHR45947">
    <property type="entry name" value="SULFOQUINOVOSYL TRANSFERASE SQD2"/>
    <property type="match status" value="1"/>
</dbReference>
<protein>
    <submittedName>
        <fullName evidence="3">Glycosyltransferase family 4 protein</fullName>
    </submittedName>
</protein>
<sequence>MKVLHINSYYGGGMLYKNIYDRQVRNGIPIDVYVPTPFTTDLSHLQLGEYTTVRKNHYKFDRYLFYVKHKKIYKDLVKNFNVQDYSLVHAHTLFSNGYIALQTKKKFGIPYVVAVRNTDVNQFFKRRVFLRSLGIEILKEAESIIFLSDSYKNIVVETYVAEKDKKEILEKSIIIPNGIDEFWFNNLGNPKTLSQPKSINIIFIGAVNNNKNILTSARALEMLQGRGYKVKFTVVGKISNEQVYEELMKFSFVNYLKPQPKESLLEIYRSHDIFVMPSLTETFGLVYPEAMSQGLPLIYSKGQGFDGQFEEGKVGYHVDSLDPTMIADRIIDIMKNYEDISKNCLALVDNFNWDRLLTQYDDVYAKALQNESKR</sequence>
<dbReference type="Gene3D" id="3.40.50.2000">
    <property type="entry name" value="Glycogen Phosphorylase B"/>
    <property type="match status" value="2"/>
</dbReference>
<organism evidence="3 4">
    <name type="scientific">Psychrobacillus faecigallinarum</name>
    <dbReference type="NCBI Taxonomy" id="2762235"/>
    <lineage>
        <taxon>Bacteria</taxon>
        <taxon>Bacillati</taxon>
        <taxon>Bacillota</taxon>
        <taxon>Bacilli</taxon>
        <taxon>Bacillales</taxon>
        <taxon>Bacillaceae</taxon>
        <taxon>Psychrobacillus</taxon>
    </lineage>
</organism>
<name>A0ABR8R663_9BACI</name>
<evidence type="ECO:0000313" key="4">
    <source>
        <dbReference type="Proteomes" id="UP000640786"/>
    </source>
</evidence>
<keyword evidence="4" id="KW-1185">Reference proteome</keyword>
<comment type="caution">
    <text evidence="3">The sequence shown here is derived from an EMBL/GenBank/DDBJ whole genome shotgun (WGS) entry which is preliminary data.</text>
</comment>
<dbReference type="InterPro" id="IPR050194">
    <property type="entry name" value="Glycosyltransferase_grp1"/>
</dbReference>
<dbReference type="RefSeq" id="WP_144540357.1">
    <property type="nucleotide sequence ID" value="NZ_JACSQO010000001.1"/>
</dbReference>
<dbReference type="SUPFAM" id="SSF53756">
    <property type="entry name" value="UDP-Glycosyltransferase/glycogen phosphorylase"/>
    <property type="match status" value="1"/>
</dbReference>
<evidence type="ECO:0000259" key="1">
    <source>
        <dbReference type="Pfam" id="PF00534"/>
    </source>
</evidence>
<feature type="domain" description="Glycosyl transferase family 1" evidence="1">
    <location>
        <begin position="192"/>
        <end position="338"/>
    </location>
</feature>
<dbReference type="Pfam" id="PF00534">
    <property type="entry name" value="Glycos_transf_1"/>
    <property type="match status" value="1"/>
</dbReference>
<dbReference type="EMBL" id="JACSQO010000001">
    <property type="protein sequence ID" value="MBD7943251.1"/>
    <property type="molecule type" value="Genomic_DNA"/>
</dbReference>
<dbReference type="CDD" id="cd03801">
    <property type="entry name" value="GT4_PimA-like"/>
    <property type="match status" value="1"/>
</dbReference>
<dbReference type="Pfam" id="PF13439">
    <property type="entry name" value="Glyco_transf_4"/>
    <property type="match status" value="1"/>
</dbReference>
<dbReference type="PANTHER" id="PTHR45947:SF3">
    <property type="entry name" value="SULFOQUINOVOSYL TRANSFERASE SQD2"/>
    <property type="match status" value="1"/>
</dbReference>
<evidence type="ECO:0000259" key="2">
    <source>
        <dbReference type="Pfam" id="PF13439"/>
    </source>
</evidence>
<gene>
    <name evidence="3" type="ORF">H9650_03895</name>
</gene>
<feature type="domain" description="Glycosyltransferase subfamily 4-like N-terminal" evidence="2">
    <location>
        <begin position="16"/>
        <end position="180"/>
    </location>
</feature>
<accession>A0ABR8R663</accession>
<reference evidence="3 4" key="1">
    <citation type="submission" date="2020-08" db="EMBL/GenBank/DDBJ databases">
        <title>A Genomic Blueprint of the Chicken Gut Microbiome.</title>
        <authorList>
            <person name="Gilroy R."/>
            <person name="Ravi A."/>
            <person name="Getino M."/>
            <person name="Pursley I."/>
            <person name="Horton D.L."/>
            <person name="Alikhan N.-F."/>
            <person name="Baker D."/>
            <person name="Gharbi K."/>
            <person name="Hall N."/>
            <person name="Watson M."/>
            <person name="Adriaenssens E.M."/>
            <person name="Foster-Nyarko E."/>
            <person name="Jarju S."/>
            <person name="Secka A."/>
            <person name="Antonio M."/>
            <person name="Oren A."/>
            <person name="Chaudhuri R."/>
            <person name="La Ragione R.M."/>
            <person name="Hildebrand F."/>
            <person name="Pallen M.J."/>
        </authorList>
    </citation>
    <scope>NUCLEOTIDE SEQUENCE [LARGE SCALE GENOMIC DNA]</scope>
    <source>
        <strain evidence="3 4">Sa2BUA9</strain>
    </source>
</reference>
<dbReference type="Proteomes" id="UP000640786">
    <property type="component" value="Unassembled WGS sequence"/>
</dbReference>
<proteinExistence type="predicted"/>